<comment type="caution">
    <text evidence="3">The sequence shown here is derived from an EMBL/GenBank/DDBJ whole genome shotgun (WGS) entry which is preliminary data.</text>
</comment>
<dbReference type="STRING" id="394096.DB31_3746"/>
<evidence type="ECO:0008006" key="5">
    <source>
        <dbReference type="Google" id="ProtNLM"/>
    </source>
</evidence>
<dbReference type="InterPro" id="IPR036465">
    <property type="entry name" value="vWFA_dom_sf"/>
</dbReference>
<gene>
    <name evidence="3" type="ORF">DB31_3746</name>
</gene>
<reference evidence="3 4" key="1">
    <citation type="submission" date="2014-04" db="EMBL/GenBank/DDBJ databases">
        <title>Genome assembly of Hyalangium minutum DSM 14724.</title>
        <authorList>
            <person name="Sharma G."/>
            <person name="Subramanian S."/>
        </authorList>
    </citation>
    <scope>NUCLEOTIDE SEQUENCE [LARGE SCALE GENOMIC DNA]</scope>
    <source>
        <strain evidence="3 4">DSM 14724</strain>
    </source>
</reference>
<organism evidence="3 4">
    <name type="scientific">Hyalangium minutum</name>
    <dbReference type="NCBI Taxonomy" id="394096"/>
    <lineage>
        <taxon>Bacteria</taxon>
        <taxon>Pseudomonadati</taxon>
        <taxon>Myxococcota</taxon>
        <taxon>Myxococcia</taxon>
        <taxon>Myxococcales</taxon>
        <taxon>Cystobacterineae</taxon>
        <taxon>Archangiaceae</taxon>
        <taxon>Hyalangium</taxon>
    </lineage>
</organism>
<dbReference type="Proteomes" id="UP000028725">
    <property type="component" value="Unassembled WGS sequence"/>
</dbReference>
<protein>
    <recommendedName>
        <fullName evidence="5">Type IV fimbrial biogenesis protein PilY1</fullName>
    </recommendedName>
</protein>
<evidence type="ECO:0000313" key="3">
    <source>
        <dbReference type="EMBL" id="KFE62632.1"/>
    </source>
</evidence>
<dbReference type="EMBL" id="JMCB01000020">
    <property type="protein sequence ID" value="KFE62632.1"/>
    <property type="molecule type" value="Genomic_DNA"/>
</dbReference>
<proteinExistence type="predicted"/>
<name>A0A085W4L9_9BACT</name>
<sequence>MKRLCLVLVLLAAVGPASAQLGSSTDSPACCQLTTSLIQDVVYGKDAPGDERALPASTPANLHILIDNSGSMRELPQVTNSDHTAFFNLTVNGCENPRLDAFAASRGWDPNFRYPPPDLGTGLGSDTGFPNLFQDNKFYGYLYWADLSNPPSQWDSKEQVCQSRVANWSTTGASEYFRCLTCLSTKGYYKVPGTVGRNTAPLENLNFIFWGRYLNFNPPKYVTLKAVLKSLLKDVRGARVGLSYFSSSAPNTVMLRTQNPSCQQVVTDSSAFDSSRASYINAINTLAFNTGTPLARSLLNVGYYFTSDDTVYRDVFGFGTGFSYPSAFKNSALSSQNRSVCWGCQTTSVIIISDGEPNSDTLSSTVVTKLRTLNNGPVYCPDSMPCGPGTLAERDKGSNPTVYTDDNPNYLLDDVAKLLYEQDLQRSTPPIVGDFNTAGKQSVATYTVGFGINSNLLRHTAEVGGGLYYIADDAASLSQALRDSLVNVPSTPNTTAWKANAVPSTTETVPAGQPASALVPRLRASVPPNTPWQGALYRFQLAEELLLGCDPLSPYYGDLNADGDCDDTVLLDAQGDAVTETLPGTFVKTLSPWTPAVPFWEAGQVLKAGSSQKWRTRSIYTLIDSNRDGKLDQRDTPIAFTEANASFLREYLGISQNPTGCADLATKLGFVSLTPDDCARVIIRWYRGADALNPDPALRDYDRASLLQDLAHSTPINVEPPLPKDSCALSPQCLPTLFQGATALETGYPLQTVPGTGDAYDKYVDAAGGRDKVVLVGSNGGMLHAFLNGRSTGRDPATGRGLYDAGTGQELWAFIPPDTLPRLKGNLDKHAPLVNGTAMVRDVWLDGVGGPSDGRKQWEEYRTVAVIGTGRGGVHRFALDLTRLLGQATGEAVTRAPDQQGDFLWMWPQPCDPLALQVGESFSNFAPLSPPIGPVALTPGADDALRVRNGQPSGMAETPWMVSGTAARERWVVALNGGYDPYNNRGRGMAVVDLASGHTVWSFFNGDNQGRSSYLRYSMGAGLALADVGQAYGSGVENDGLFDTATVGDYGGQLWAVRFWKPGQWDAATQRVNNWYAARAFRTENLAGRSGSAEALRSPFSQIATNVVQPDMGILRTFIGTGDSQNLYDTGTRCRMGNPRACAEQGCTARATLEVQRGGMLASTASTTYANYSLASTASSQAPAYGSCASSKVKLTWDNDAANGCSNGYDGALEYTCDGTSSTWSCRTTVDSWVTLNFTQQATFSTQRFYGVWSYGGSPWRTFDSEAEAQNFDFNMITDSSLLNVGQFDSAGRVVTGSELEASPTSPGWYIPYTSANERTGSPATFIDGCLLWSSFEPSSQSATVCSTQGTHISRLYQASPVSGRASCATGFYDVTTSTWSRYFPTGTSVNLGAPAPQHTQYNGQLYHRALLNTPPSASSNGTPFRSVPVTQSTP</sequence>
<evidence type="ECO:0000313" key="4">
    <source>
        <dbReference type="Proteomes" id="UP000028725"/>
    </source>
</evidence>
<evidence type="ECO:0000256" key="1">
    <source>
        <dbReference type="SAM" id="MobiDB-lite"/>
    </source>
</evidence>
<dbReference type="Gene3D" id="3.40.50.410">
    <property type="entry name" value="von Willebrand factor, type A domain"/>
    <property type="match status" value="1"/>
</dbReference>
<feature type="signal peptide" evidence="2">
    <location>
        <begin position="1"/>
        <end position="19"/>
    </location>
</feature>
<keyword evidence="2" id="KW-0732">Signal</keyword>
<dbReference type="RefSeq" id="WP_044196876.1">
    <property type="nucleotide sequence ID" value="NZ_JMCB01000020.1"/>
</dbReference>
<feature type="chain" id="PRO_5001799379" description="Type IV fimbrial biogenesis protein PilY1" evidence="2">
    <location>
        <begin position="20"/>
        <end position="1435"/>
    </location>
</feature>
<accession>A0A085W4L9</accession>
<keyword evidence="4" id="KW-1185">Reference proteome</keyword>
<evidence type="ECO:0000256" key="2">
    <source>
        <dbReference type="SAM" id="SignalP"/>
    </source>
</evidence>
<feature type="region of interest" description="Disordered" evidence="1">
    <location>
        <begin position="1416"/>
        <end position="1435"/>
    </location>
</feature>